<proteinExistence type="predicted"/>
<protein>
    <submittedName>
        <fullName evidence="1">Uncharacterized protein</fullName>
    </submittedName>
</protein>
<dbReference type="Proteomes" id="UP000828048">
    <property type="component" value="Chromosome 11"/>
</dbReference>
<keyword evidence="2" id="KW-1185">Reference proteome</keyword>
<dbReference type="EMBL" id="CM037161">
    <property type="protein sequence ID" value="KAH7853768.1"/>
    <property type="molecule type" value="Genomic_DNA"/>
</dbReference>
<evidence type="ECO:0000313" key="1">
    <source>
        <dbReference type="EMBL" id="KAH7853768.1"/>
    </source>
</evidence>
<comment type="caution">
    <text evidence="1">The sequence shown here is derived from an EMBL/GenBank/DDBJ whole genome shotgun (WGS) entry which is preliminary data.</text>
</comment>
<sequence length="188" mass="20709">MAETERNNLVLTGVVILWNCISMNIVLFLNRDGVQDTFEEDISPGSDVKQLPEIQRIHTKTFVDLLSSFLAEAVVKIHPITTRVGLGINTGGSCTGKVKPALDGERVENRFTNIMHEKQVMGFNRAIGMRMNGSKLKLMDITEAFGYRHEGHPGQYRSPDPNKKTESGPDGKPPAAGLLTLVVYARSS</sequence>
<organism evidence="1 2">
    <name type="scientific">Vaccinium darrowii</name>
    <dbReference type="NCBI Taxonomy" id="229202"/>
    <lineage>
        <taxon>Eukaryota</taxon>
        <taxon>Viridiplantae</taxon>
        <taxon>Streptophyta</taxon>
        <taxon>Embryophyta</taxon>
        <taxon>Tracheophyta</taxon>
        <taxon>Spermatophyta</taxon>
        <taxon>Magnoliopsida</taxon>
        <taxon>eudicotyledons</taxon>
        <taxon>Gunneridae</taxon>
        <taxon>Pentapetalae</taxon>
        <taxon>asterids</taxon>
        <taxon>Ericales</taxon>
        <taxon>Ericaceae</taxon>
        <taxon>Vaccinioideae</taxon>
        <taxon>Vaccinieae</taxon>
        <taxon>Vaccinium</taxon>
    </lineage>
</organism>
<gene>
    <name evidence="1" type="ORF">Vadar_006351</name>
</gene>
<name>A0ACB7YKP6_9ERIC</name>
<evidence type="ECO:0000313" key="2">
    <source>
        <dbReference type="Proteomes" id="UP000828048"/>
    </source>
</evidence>
<reference evidence="1 2" key="1">
    <citation type="journal article" date="2021" name="Hortic Res">
        <title>High-quality reference genome and annotation aids understanding of berry development for evergreen blueberry (Vaccinium darrowii).</title>
        <authorList>
            <person name="Yu J."/>
            <person name="Hulse-Kemp A.M."/>
            <person name="Babiker E."/>
            <person name="Staton M."/>
        </authorList>
    </citation>
    <scope>NUCLEOTIDE SEQUENCE [LARGE SCALE GENOMIC DNA]</scope>
    <source>
        <strain evidence="2">cv. NJ 8807/NJ 8810</strain>
        <tissue evidence="1">Young leaf</tissue>
    </source>
</reference>
<accession>A0ACB7YKP6</accession>